<reference evidence="1 2" key="1">
    <citation type="journal article" date="2022" name="Hortic Res">
        <title>A haplotype resolved chromosomal level avocado genome allows analysis of novel avocado genes.</title>
        <authorList>
            <person name="Nath O."/>
            <person name="Fletcher S.J."/>
            <person name="Hayward A."/>
            <person name="Shaw L.M."/>
            <person name="Masouleh A.K."/>
            <person name="Furtado A."/>
            <person name="Henry R.J."/>
            <person name="Mitter N."/>
        </authorList>
    </citation>
    <scope>NUCLEOTIDE SEQUENCE [LARGE SCALE GENOMIC DNA]</scope>
    <source>
        <strain evidence="2">cv. Hass</strain>
    </source>
</reference>
<gene>
    <name evidence="1" type="ORF">MRB53_034144</name>
</gene>
<name>A0ACC2KWN3_PERAE</name>
<evidence type="ECO:0000313" key="2">
    <source>
        <dbReference type="Proteomes" id="UP001234297"/>
    </source>
</evidence>
<sequence length="88" mass="9471">MSVLLMFPVSKRSEIVKLHLEMGNNSNNENECLGNADSDGGTCFHSPGAVVFRSLKPLIFNCTMKSGFRSGFPEAVFGICLPASSCIL</sequence>
<organism evidence="1 2">
    <name type="scientific">Persea americana</name>
    <name type="common">Avocado</name>
    <dbReference type="NCBI Taxonomy" id="3435"/>
    <lineage>
        <taxon>Eukaryota</taxon>
        <taxon>Viridiplantae</taxon>
        <taxon>Streptophyta</taxon>
        <taxon>Embryophyta</taxon>
        <taxon>Tracheophyta</taxon>
        <taxon>Spermatophyta</taxon>
        <taxon>Magnoliopsida</taxon>
        <taxon>Magnoliidae</taxon>
        <taxon>Laurales</taxon>
        <taxon>Lauraceae</taxon>
        <taxon>Persea</taxon>
    </lineage>
</organism>
<comment type="caution">
    <text evidence="1">The sequence shown here is derived from an EMBL/GenBank/DDBJ whole genome shotgun (WGS) entry which is preliminary data.</text>
</comment>
<evidence type="ECO:0000313" key="1">
    <source>
        <dbReference type="EMBL" id="KAJ8625614.1"/>
    </source>
</evidence>
<dbReference type="Proteomes" id="UP001234297">
    <property type="component" value="Chromosome 11"/>
</dbReference>
<dbReference type="EMBL" id="CM056819">
    <property type="protein sequence ID" value="KAJ8625614.1"/>
    <property type="molecule type" value="Genomic_DNA"/>
</dbReference>
<accession>A0ACC2KWN3</accession>
<protein>
    <submittedName>
        <fullName evidence="1">Uncharacterized protein</fullName>
    </submittedName>
</protein>
<keyword evidence="2" id="KW-1185">Reference proteome</keyword>
<proteinExistence type="predicted"/>